<organism evidence="1">
    <name type="scientific">Rhizophora mucronata</name>
    <name type="common">Asiatic mangrove</name>
    <dbReference type="NCBI Taxonomy" id="61149"/>
    <lineage>
        <taxon>Eukaryota</taxon>
        <taxon>Viridiplantae</taxon>
        <taxon>Streptophyta</taxon>
        <taxon>Embryophyta</taxon>
        <taxon>Tracheophyta</taxon>
        <taxon>Spermatophyta</taxon>
        <taxon>Magnoliopsida</taxon>
        <taxon>eudicotyledons</taxon>
        <taxon>Gunneridae</taxon>
        <taxon>Pentapetalae</taxon>
        <taxon>rosids</taxon>
        <taxon>fabids</taxon>
        <taxon>Malpighiales</taxon>
        <taxon>Rhizophoraceae</taxon>
        <taxon>Rhizophora</taxon>
    </lineage>
</organism>
<accession>A0A2P2N9S6</accession>
<sequence length="29" mass="3466">MSVHILQWTNISTTQFVWLQMFDSRAVLL</sequence>
<name>A0A2P2N9S6_RHIMU</name>
<proteinExistence type="predicted"/>
<evidence type="ECO:0000313" key="1">
    <source>
        <dbReference type="EMBL" id="MBX39231.1"/>
    </source>
</evidence>
<reference evidence="1" key="1">
    <citation type="submission" date="2018-02" db="EMBL/GenBank/DDBJ databases">
        <title>Rhizophora mucronata_Transcriptome.</title>
        <authorList>
            <person name="Meera S.P."/>
            <person name="Sreeshan A."/>
            <person name="Augustine A."/>
        </authorList>
    </citation>
    <scope>NUCLEOTIDE SEQUENCE</scope>
    <source>
        <tissue evidence="1">Leaf</tissue>
    </source>
</reference>
<dbReference type="AlphaFoldDB" id="A0A2P2N9S6"/>
<protein>
    <submittedName>
        <fullName evidence="1">Uncharacterized protein</fullName>
    </submittedName>
</protein>
<dbReference type="EMBL" id="GGEC01058747">
    <property type="protein sequence ID" value="MBX39231.1"/>
    <property type="molecule type" value="Transcribed_RNA"/>
</dbReference>